<evidence type="ECO:0000313" key="1">
    <source>
        <dbReference type="EMBL" id="KCW55972.1"/>
    </source>
</evidence>
<name>A0A059APU2_EUCGR</name>
<dbReference type="EMBL" id="KK198761">
    <property type="protein sequence ID" value="KCW55972.1"/>
    <property type="molecule type" value="Genomic_DNA"/>
</dbReference>
<accession>A0A059APU2</accession>
<sequence>MQPKTQNWKEKLPFRQSLKHCLMHHLRSKLSFSPEEVLLHSVFTKNLSDISCNPEVCSFSNHHSDPAKQ</sequence>
<dbReference type="Gramene" id="KCW55972">
    <property type="protein sequence ID" value="KCW55972"/>
    <property type="gene ID" value="EUGRSUZ_I01753"/>
</dbReference>
<protein>
    <submittedName>
        <fullName evidence="1">Uncharacterized protein</fullName>
    </submittedName>
</protein>
<dbReference type="InParanoid" id="A0A059APU2"/>
<gene>
    <name evidence="1" type="ORF">EUGRSUZ_I01753</name>
</gene>
<organism evidence="1">
    <name type="scientific">Eucalyptus grandis</name>
    <name type="common">Flooded gum</name>
    <dbReference type="NCBI Taxonomy" id="71139"/>
    <lineage>
        <taxon>Eukaryota</taxon>
        <taxon>Viridiplantae</taxon>
        <taxon>Streptophyta</taxon>
        <taxon>Embryophyta</taxon>
        <taxon>Tracheophyta</taxon>
        <taxon>Spermatophyta</taxon>
        <taxon>Magnoliopsida</taxon>
        <taxon>eudicotyledons</taxon>
        <taxon>Gunneridae</taxon>
        <taxon>Pentapetalae</taxon>
        <taxon>rosids</taxon>
        <taxon>malvids</taxon>
        <taxon>Myrtales</taxon>
        <taxon>Myrtaceae</taxon>
        <taxon>Myrtoideae</taxon>
        <taxon>Eucalypteae</taxon>
        <taxon>Eucalyptus</taxon>
    </lineage>
</organism>
<proteinExistence type="predicted"/>
<reference evidence="1" key="1">
    <citation type="submission" date="2013-07" db="EMBL/GenBank/DDBJ databases">
        <title>The genome of Eucalyptus grandis.</title>
        <authorList>
            <person name="Schmutz J."/>
            <person name="Hayes R."/>
            <person name="Myburg A."/>
            <person name="Tuskan G."/>
            <person name="Grattapaglia D."/>
            <person name="Rokhsar D.S."/>
        </authorList>
    </citation>
    <scope>NUCLEOTIDE SEQUENCE</scope>
    <source>
        <tissue evidence="1">Leaf extractions</tissue>
    </source>
</reference>
<dbReference type="AlphaFoldDB" id="A0A059APU2"/>